<dbReference type="InterPro" id="IPR012334">
    <property type="entry name" value="Pectin_lyas_fold"/>
</dbReference>
<dbReference type="SMART" id="SM00710">
    <property type="entry name" value="PbH1"/>
    <property type="match status" value="9"/>
</dbReference>
<proteinExistence type="predicted"/>
<keyword evidence="4" id="KW-1185">Reference proteome</keyword>
<evidence type="ECO:0000313" key="3">
    <source>
        <dbReference type="EMBL" id="TWT87878.1"/>
    </source>
</evidence>
<feature type="region of interest" description="Disordered" evidence="1">
    <location>
        <begin position="1"/>
        <end position="20"/>
    </location>
</feature>
<dbReference type="PANTHER" id="PTHR36453">
    <property type="entry name" value="SECRETED PROTEIN-RELATED"/>
    <property type="match status" value="1"/>
</dbReference>
<dbReference type="EMBL" id="SJPM01000024">
    <property type="protein sequence ID" value="TWT87878.1"/>
    <property type="molecule type" value="Genomic_DNA"/>
</dbReference>
<dbReference type="PANTHER" id="PTHR36453:SF1">
    <property type="entry name" value="RIGHT HANDED BETA HELIX DOMAIN-CONTAINING PROTEIN"/>
    <property type="match status" value="1"/>
</dbReference>
<dbReference type="Gene3D" id="2.160.20.10">
    <property type="entry name" value="Single-stranded right-handed beta-helix, Pectin lyase-like"/>
    <property type="match status" value="2"/>
</dbReference>
<feature type="domain" description="Right handed beta helix" evidence="2">
    <location>
        <begin position="285"/>
        <end position="487"/>
    </location>
</feature>
<dbReference type="InterPro" id="IPR006626">
    <property type="entry name" value="PbH1"/>
</dbReference>
<sequence>MSHAGQWHVALTGDDTNPGTEALPWRTLERAQQAVRQHLANSTSDEPNTIWIHGGEYQRSSCWTFGLQDSGRPGSPTIWRAVPGEEVVISGATTSSDPVTIPHELLSRLPVSAQSNATGWLVPRETMNCASASWREDTFAKVAADSIFMRPARTPNEQWADGSWSHEGHFQSDILPTALHASEAWLHGFFAAPWADSRLAIGIDQDELTSEANRNEIVRHRGVHAIEFLDQVGEWYYDRDHELLITWMPDDAAPAITQTDALLAVYDAHDLHFSHLTFQQSTHIGIELVRSHHIELEGCTVRGVGDTGVHLYGGSEIHVTECDIEHMGRYAVRVEAGDRTTLVPCQHTISHCRIHDFGRSRIGFSAAIYLAGVGSTVANCGIWDGSDAAIRIDGNDHQVVFNEIRNVCKESVDTGAIYLGHDWTERGNVIRRNLISDVGHSGMLDVMGIYLDDFASGTVIEENVIRNVGRAIAVGGGRDNQVSGNVIVNCPVGIQLDSRGQTWAAERIDQGDDSLKGLLQELGASRSLYMKRYPELEACESDSAGRAIGNRLERNVLIESGGIALDESLDASEPSMVNNLRHPQSPNEKSVWNLEQLTKDSTVRSVVQDTESWLSIGPRSSATQLISNPVPASTRE</sequence>
<dbReference type="AlphaFoldDB" id="A0A5C5ZL15"/>
<dbReference type="SUPFAM" id="SSF51126">
    <property type="entry name" value="Pectin lyase-like"/>
    <property type="match status" value="1"/>
</dbReference>
<dbReference type="InterPro" id="IPR039448">
    <property type="entry name" value="Beta_helix"/>
</dbReference>
<protein>
    <recommendedName>
        <fullName evidence="2">Right handed beta helix domain-containing protein</fullName>
    </recommendedName>
</protein>
<gene>
    <name evidence="3" type="ORF">Pla100_58270</name>
</gene>
<organism evidence="3 4">
    <name type="scientific">Neorhodopirellula pilleata</name>
    <dbReference type="NCBI Taxonomy" id="2714738"/>
    <lineage>
        <taxon>Bacteria</taxon>
        <taxon>Pseudomonadati</taxon>
        <taxon>Planctomycetota</taxon>
        <taxon>Planctomycetia</taxon>
        <taxon>Pirellulales</taxon>
        <taxon>Pirellulaceae</taxon>
        <taxon>Neorhodopirellula</taxon>
    </lineage>
</organism>
<evidence type="ECO:0000313" key="4">
    <source>
        <dbReference type="Proteomes" id="UP000316213"/>
    </source>
</evidence>
<dbReference type="InterPro" id="IPR011050">
    <property type="entry name" value="Pectin_lyase_fold/virulence"/>
</dbReference>
<dbReference type="Proteomes" id="UP000316213">
    <property type="component" value="Unassembled WGS sequence"/>
</dbReference>
<name>A0A5C5ZL15_9BACT</name>
<evidence type="ECO:0000259" key="2">
    <source>
        <dbReference type="Pfam" id="PF13229"/>
    </source>
</evidence>
<evidence type="ECO:0000256" key="1">
    <source>
        <dbReference type="SAM" id="MobiDB-lite"/>
    </source>
</evidence>
<reference evidence="3 4" key="1">
    <citation type="submission" date="2019-02" db="EMBL/GenBank/DDBJ databases">
        <title>Deep-cultivation of Planctomycetes and their phenomic and genomic characterization uncovers novel biology.</title>
        <authorList>
            <person name="Wiegand S."/>
            <person name="Jogler M."/>
            <person name="Boedeker C."/>
            <person name="Pinto D."/>
            <person name="Vollmers J."/>
            <person name="Rivas-Marin E."/>
            <person name="Kohn T."/>
            <person name="Peeters S.H."/>
            <person name="Heuer A."/>
            <person name="Rast P."/>
            <person name="Oberbeckmann S."/>
            <person name="Bunk B."/>
            <person name="Jeske O."/>
            <person name="Meyerdierks A."/>
            <person name="Storesund J.E."/>
            <person name="Kallscheuer N."/>
            <person name="Luecker S."/>
            <person name="Lage O.M."/>
            <person name="Pohl T."/>
            <person name="Merkel B.J."/>
            <person name="Hornburger P."/>
            <person name="Mueller R.-W."/>
            <person name="Bruemmer F."/>
            <person name="Labrenz M."/>
            <person name="Spormann A.M."/>
            <person name="Op Den Camp H."/>
            <person name="Overmann J."/>
            <person name="Amann R."/>
            <person name="Jetten M.S.M."/>
            <person name="Mascher T."/>
            <person name="Medema M.H."/>
            <person name="Devos D.P."/>
            <person name="Kaster A.-K."/>
            <person name="Ovreas L."/>
            <person name="Rohde M."/>
            <person name="Galperin M.Y."/>
            <person name="Jogler C."/>
        </authorList>
    </citation>
    <scope>NUCLEOTIDE SEQUENCE [LARGE SCALE GENOMIC DNA]</scope>
    <source>
        <strain evidence="3 4">Pla100</strain>
    </source>
</reference>
<dbReference type="Pfam" id="PF13229">
    <property type="entry name" value="Beta_helix"/>
    <property type="match status" value="1"/>
</dbReference>
<comment type="caution">
    <text evidence="3">The sequence shown here is derived from an EMBL/GenBank/DDBJ whole genome shotgun (WGS) entry which is preliminary data.</text>
</comment>
<accession>A0A5C5ZL15</accession>